<gene>
    <name evidence="1" type="ORF">M9458_051193</name>
</gene>
<comment type="caution">
    <text evidence="1">The sequence shown here is derived from an EMBL/GenBank/DDBJ whole genome shotgun (WGS) entry which is preliminary data.</text>
</comment>
<dbReference type="AlphaFoldDB" id="A0ABD0MWX9"/>
<feature type="non-terminal residue" evidence="1">
    <location>
        <position position="1"/>
    </location>
</feature>
<keyword evidence="2" id="KW-1185">Reference proteome</keyword>
<organism evidence="1 2">
    <name type="scientific">Cirrhinus mrigala</name>
    <name type="common">Mrigala</name>
    <dbReference type="NCBI Taxonomy" id="683832"/>
    <lineage>
        <taxon>Eukaryota</taxon>
        <taxon>Metazoa</taxon>
        <taxon>Chordata</taxon>
        <taxon>Craniata</taxon>
        <taxon>Vertebrata</taxon>
        <taxon>Euteleostomi</taxon>
        <taxon>Actinopterygii</taxon>
        <taxon>Neopterygii</taxon>
        <taxon>Teleostei</taxon>
        <taxon>Ostariophysi</taxon>
        <taxon>Cypriniformes</taxon>
        <taxon>Cyprinidae</taxon>
        <taxon>Labeoninae</taxon>
        <taxon>Labeonini</taxon>
        <taxon>Cirrhinus</taxon>
    </lineage>
</organism>
<reference evidence="1 2" key="1">
    <citation type="submission" date="2024-05" db="EMBL/GenBank/DDBJ databases">
        <title>Genome sequencing and assembly of Indian major carp, Cirrhinus mrigala (Hamilton, 1822).</title>
        <authorList>
            <person name="Mohindra V."/>
            <person name="Chowdhury L.M."/>
            <person name="Lal K."/>
            <person name="Jena J.K."/>
        </authorList>
    </citation>
    <scope>NUCLEOTIDE SEQUENCE [LARGE SCALE GENOMIC DNA]</scope>
    <source>
        <strain evidence="1">CM1030</strain>
        <tissue evidence="1">Blood</tissue>
    </source>
</reference>
<name>A0ABD0MWX9_CIRMR</name>
<accession>A0ABD0MWX9</accession>
<feature type="non-terminal residue" evidence="1">
    <location>
        <position position="104"/>
    </location>
</feature>
<evidence type="ECO:0000313" key="2">
    <source>
        <dbReference type="Proteomes" id="UP001529510"/>
    </source>
</evidence>
<proteinExistence type="predicted"/>
<dbReference type="Proteomes" id="UP001529510">
    <property type="component" value="Unassembled WGS sequence"/>
</dbReference>
<dbReference type="EMBL" id="JAMKFB020000090">
    <property type="protein sequence ID" value="KAL0153579.1"/>
    <property type="molecule type" value="Genomic_DNA"/>
</dbReference>
<evidence type="ECO:0000313" key="1">
    <source>
        <dbReference type="EMBL" id="KAL0153579.1"/>
    </source>
</evidence>
<protein>
    <submittedName>
        <fullName evidence="1">Uncharacterized protein</fullName>
    </submittedName>
</protein>
<sequence length="104" mass="11611">ATSTLIGRAFHATNHAGAALHTTAVLQAYQTDIHKDLSTRRQRGLKKLLSVSPVGHPVPTRSIKRQCASLTPPRKDWGKACSTQQPKRKPDLKMVYDRMEVLRL</sequence>